<dbReference type="FunFam" id="2.40.50.140:FF:000170">
    <property type="entry name" value="SPOUT domain containing methyltransferase 1"/>
    <property type="match status" value="1"/>
</dbReference>
<organism evidence="6 7">
    <name type="scientific">Sphaeroforma arctica JP610</name>
    <dbReference type="NCBI Taxonomy" id="667725"/>
    <lineage>
        <taxon>Eukaryota</taxon>
        <taxon>Ichthyosporea</taxon>
        <taxon>Ichthyophonida</taxon>
        <taxon>Sphaeroforma</taxon>
    </lineage>
</organism>
<reference evidence="6 7" key="1">
    <citation type="submission" date="2011-02" db="EMBL/GenBank/DDBJ databases">
        <title>The Genome Sequence of Sphaeroforma arctica JP610.</title>
        <authorList>
            <consortium name="The Broad Institute Genome Sequencing Platform"/>
            <person name="Russ C."/>
            <person name="Cuomo C."/>
            <person name="Young S.K."/>
            <person name="Zeng Q."/>
            <person name="Gargeya S."/>
            <person name="Alvarado L."/>
            <person name="Berlin A."/>
            <person name="Chapman S.B."/>
            <person name="Chen Z."/>
            <person name="Freedman E."/>
            <person name="Gellesch M."/>
            <person name="Goldberg J."/>
            <person name="Griggs A."/>
            <person name="Gujja S."/>
            <person name="Heilman E."/>
            <person name="Heiman D."/>
            <person name="Howarth C."/>
            <person name="Mehta T."/>
            <person name="Neiman D."/>
            <person name="Pearson M."/>
            <person name="Roberts A."/>
            <person name="Saif S."/>
            <person name="Shea T."/>
            <person name="Shenoy N."/>
            <person name="Sisk P."/>
            <person name="Stolte C."/>
            <person name="Sykes S."/>
            <person name="White J."/>
            <person name="Yandava C."/>
            <person name="Burger G."/>
            <person name="Gray M.W."/>
            <person name="Holland P.W.H."/>
            <person name="King N."/>
            <person name="Lang F.B.F."/>
            <person name="Roger A.J."/>
            <person name="Ruiz-Trillo I."/>
            <person name="Haas B."/>
            <person name="Nusbaum C."/>
            <person name="Birren B."/>
        </authorList>
    </citation>
    <scope>NUCLEOTIDE SEQUENCE [LARGE SCALE GENOMIC DNA]</scope>
    <source>
        <strain evidence="6 7">JP610</strain>
    </source>
</reference>
<dbReference type="SUPFAM" id="SSF75217">
    <property type="entry name" value="alpha/beta knot"/>
    <property type="match status" value="1"/>
</dbReference>
<dbReference type="EMBL" id="KQ241656">
    <property type="protein sequence ID" value="KNC86351.1"/>
    <property type="molecule type" value="Genomic_DNA"/>
</dbReference>
<evidence type="ECO:0000256" key="4">
    <source>
        <dbReference type="ARBA" id="ARBA00022603"/>
    </source>
</evidence>
<keyword evidence="4" id="KW-0489">Methyltransferase</keyword>
<comment type="similarity">
    <text evidence="2">Belongs to the class IV-like SAM-binding methyltransferase superfamily.</text>
</comment>
<evidence type="ECO:0000256" key="2">
    <source>
        <dbReference type="ARBA" id="ARBA00009841"/>
    </source>
</evidence>
<dbReference type="GO" id="GO:0005737">
    <property type="term" value="C:cytoplasm"/>
    <property type="evidence" value="ECO:0007669"/>
    <property type="project" value="UniProtKB-SubCell"/>
</dbReference>
<protein>
    <recommendedName>
        <fullName evidence="8">DUF171-domain-containing protein</fullName>
    </recommendedName>
</protein>
<name>A0A0L0GBS9_9EUKA</name>
<dbReference type="InterPro" id="IPR012340">
    <property type="entry name" value="NA-bd_OB-fold"/>
</dbReference>
<keyword evidence="3" id="KW-0963">Cytoplasm</keyword>
<dbReference type="GeneID" id="25902014"/>
<dbReference type="AlphaFoldDB" id="A0A0L0GBS9"/>
<dbReference type="CDD" id="cd18086">
    <property type="entry name" value="HsC9orf114-like"/>
    <property type="match status" value="1"/>
</dbReference>
<gene>
    <name evidence="6" type="ORF">SARC_01510</name>
</gene>
<dbReference type="InterPro" id="IPR029028">
    <property type="entry name" value="Alpha/beta_knot_MTases"/>
</dbReference>
<accession>A0A0L0GBS9</accession>
<evidence type="ECO:0000313" key="6">
    <source>
        <dbReference type="EMBL" id="KNC86351.1"/>
    </source>
</evidence>
<dbReference type="InterPro" id="IPR003750">
    <property type="entry name" value="Put_MeTrfase-C9orf114-like"/>
</dbReference>
<keyword evidence="7" id="KW-1185">Reference proteome</keyword>
<dbReference type="STRING" id="667725.A0A0L0GBS9"/>
<dbReference type="SUPFAM" id="SSF50249">
    <property type="entry name" value="Nucleic acid-binding proteins"/>
    <property type="match status" value="1"/>
</dbReference>
<sequence length="331" mass="36408">MGSVEFVIWTGKGRAYTVSIALPGSIVANAQSPELKTYLAGQVARAVTVFEIDEVVIFNEDLKQDAGEPTKKKGKEITGQFEGATIKTDPNLFLARVLQYLETPQYLRKAFFPVHRDLTYAGLLNPLDAPHHMRKDAVAHYREGVTLARPVKKGQGSLVDCGMWQQVKIDRHIQPGVRVTVKMQDPHGAKPGKHPKGTVVKPSAPREEAGLYWGYTTRIANTMADIWSECPYKEGYDLTVGTSENGENIHELELPQANHILIVFGGLAGLESALDVDHSLGSAEAPDLFDYYVNTCPNQGSRTIRTEEAILVTMSALRSKINNKHTGLNTS</sequence>
<dbReference type="InterPro" id="IPR029026">
    <property type="entry name" value="tRNA_m1G_MTases_N"/>
</dbReference>
<evidence type="ECO:0000256" key="1">
    <source>
        <dbReference type="ARBA" id="ARBA00004496"/>
    </source>
</evidence>
<proteinExistence type="inferred from homology"/>
<dbReference type="PANTHER" id="PTHR12150">
    <property type="entry name" value="CLASS IV SAM-BINDING METHYLTRANSFERASE-RELATED"/>
    <property type="match status" value="1"/>
</dbReference>
<dbReference type="Pfam" id="PF02598">
    <property type="entry name" value="Methyltrn_RNA_3"/>
    <property type="match status" value="1"/>
</dbReference>
<dbReference type="OrthoDB" id="361029at2759"/>
<dbReference type="PANTHER" id="PTHR12150:SF13">
    <property type="entry name" value="METHYLTRANSFERASE C9ORF114-RELATED"/>
    <property type="match status" value="1"/>
</dbReference>
<evidence type="ECO:0008006" key="8">
    <source>
        <dbReference type="Google" id="ProtNLM"/>
    </source>
</evidence>
<dbReference type="Gene3D" id="3.40.1280.10">
    <property type="match status" value="1"/>
</dbReference>
<dbReference type="RefSeq" id="XP_014160253.1">
    <property type="nucleotide sequence ID" value="XM_014304778.1"/>
</dbReference>
<dbReference type="eggNOG" id="KOG3925">
    <property type="taxonomic scope" value="Eukaryota"/>
</dbReference>
<comment type="subcellular location">
    <subcellularLocation>
        <location evidence="1">Cytoplasm</location>
    </subcellularLocation>
</comment>
<evidence type="ECO:0000313" key="7">
    <source>
        <dbReference type="Proteomes" id="UP000054560"/>
    </source>
</evidence>
<dbReference type="GO" id="GO:0032259">
    <property type="term" value="P:methylation"/>
    <property type="evidence" value="ECO:0007669"/>
    <property type="project" value="UniProtKB-KW"/>
</dbReference>
<dbReference type="Proteomes" id="UP000054560">
    <property type="component" value="Unassembled WGS sequence"/>
</dbReference>
<dbReference type="GO" id="GO:0008168">
    <property type="term" value="F:methyltransferase activity"/>
    <property type="evidence" value="ECO:0007669"/>
    <property type="project" value="UniProtKB-KW"/>
</dbReference>
<dbReference type="Gene3D" id="2.40.50.140">
    <property type="entry name" value="Nucleic acid-binding proteins"/>
    <property type="match status" value="1"/>
</dbReference>
<evidence type="ECO:0000256" key="3">
    <source>
        <dbReference type="ARBA" id="ARBA00022490"/>
    </source>
</evidence>
<evidence type="ECO:0000256" key="5">
    <source>
        <dbReference type="ARBA" id="ARBA00022679"/>
    </source>
</evidence>
<keyword evidence="5" id="KW-0808">Transferase</keyword>